<dbReference type="EMBL" id="JAUYVL010000001">
    <property type="protein sequence ID" value="MDP2499784.1"/>
    <property type="molecule type" value="Genomic_DNA"/>
</dbReference>
<gene>
    <name evidence="1" type="ORF">Q8W42_03595</name>
</gene>
<comment type="caution">
    <text evidence="1">The sequence shown here is derived from an EMBL/GenBank/DDBJ whole genome shotgun (WGS) entry which is preliminary data.</text>
</comment>
<dbReference type="Proteomes" id="UP001177935">
    <property type="component" value="Unassembled WGS sequence"/>
</dbReference>
<organism evidence="1 2">
    <name type="scientific">Vibrio splendidus</name>
    <dbReference type="NCBI Taxonomy" id="29497"/>
    <lineage>
        <taxon>Bacteria</taxon>
        <taxon>Pseudomonadati</taxon>
        <taxon>Pseudomonadota</taxon>
        <taxon>Gammaproteobacteria</taxon>
        <taxon>Vibrionales</taxon>
        <taxon>Vibrionaceae</taxon>
        <taxon>Vibrio</taxon>
    </lineage>
</organism>
<proteinExistence type="predicted"/>
<evidence type="ECO:0000313" key="1">
    <source>
        <dbReference type="EMBL" id="MDP2499784.1"/>
    </source>
</evidence>
<reference evidence="1" key="1">
    <citation type="submission" date="2023-07" db="EMBL/GenBank/DDBJ databases">
        <title>Genome content predicts the carbon catabolic preferences of heterotrophic bacteria.</title>
        <authorList>
            <person name="Gralka M."/>
        </authorList>
    </citation>
    <scope>NUCLEOTIDE SEQUENCE</scope>
    <source>
        <strain evidence="1">6E02</strain>
    </source>
</reference>
<dbReference type="AlphaFoldDB" id="A0AB35MTR3"/>
<accession>A0AB35MTR3</accession>
<name>A0AB35MTR3_VIBSP</name>
<protein>
    <submittedName>
        <fullName evidence="1">Uncharacterized protein</fullName>
    </submittedName>
</protein>
<dbReference type="RefSeq" id="WP_240696924.1">
    <property type="nucleotide sequence ID" value="NZ_CAWNUI010000081.1"/>
</dbReference>
<sequence length="310" mass="35144">MDRSQFDSISVLQPFPTQVQFVQLVDRLQDKVELSQLYLEICTEVSSDFFYDCDLCDGHSDPNLSRKRIKTKILAKVPQLALFLKNIHPGAAHQVEALSVLRREVVDFSNISDFKRDLRSRHEARWTRLQKEDQGNNEAQGGVSVLGSLSEELLKRAIETVSTSPDIFQTNQDDTKSYGDFVLMSLPNNLWFSVKSGYSRERLLASGFSNDLVGVGFFEEPSEFTSQYKVRNFKKAGFLAIYLPDVAVTEEQHNENTSTYAEVCAFYNQSGRAAPLNINGTGFFRPLSELGDDIKALLEQDLQRRSTLNF</sequence>
<evidence type="ECO:0000313" key="2">
    <source>
        <dbReference type="Proteomes" id="UP001177935"/>
    </source>
</evidence>